<protein>
    <submittedName>
        <fullName evidence="1">Uncharacterized protein</fullName>
    </submittedName>
</protein>
<dbReference type="Proteomes" id="UP000287651">
    <property type="component" value="Unassembled WGS sequence"/>
</dbReference>
<proteinExistence type="predicted"/>
<reference evidence="1 2" key="1">
    <citation type="journal article" date="2014" name="Agronomy (Basel)">
        <title>A Draft Genome Sequence for Ensete ventricosum, the Drought-Tolerant Tree Against Hunger.</title>
        <authorList>
            <person name="Harrison J."/>
            <person name="Moore K.A."/>
            <person name="Paszkiewicz K."/>
            <person name="Jones T."/>
            <person name="Grant M."/>
            <person name="Ambacheew D."/>
            <person name="Muzemil S."/>
            <person name="Studholme D.J."/>
        </authorList>
    </citation>
    <scope>NUCLEOTIDE SEQUENCE [LARGE SCALE GENOMIC DNA]</scope>
</reference>
<sequence length="117" mass="13069">MWDPQRAGCHQSMRVRAWVEVIGAFGFLCNEESGTRQKAPIPFHFSPLDKLDFAAVDKGGARAAPGGAIEFRDCPSLRPLFSLPGDGRKNHARRPVRRLRRRIRGSQGAMTTPDMPR</sequence>
<gene>
    <name evidence="1" type="ORF">B296_00018405</name>
</gene>
<accession>A0A427AYG7</accession>
<name>A0A427AYG7_ENSVE</name>
<comment type="caution">
    <text evidence="1">The sequence shown here is derived from an EMBL/GenBank/DDBJ whole genome shotgun (WGS) entry which is preliminary data.</text>
</comment>
<dbReference type="EMBL" id="AMZH03000944">
    <property type="protein sequence ID" value="RRT81300.1"/>
    <property type="molecule type" value="Genomic_DNA"/>
</dbReference>
<dbReference type="AlphaFoldDB" id="A0A427AYG7"/>
<organism evidence="1 2">
    <name type="scientific">Ensete ventricosum</name>
    <name type="common">Abyssinian banana</name>
    <name type="synonym">Musa ensete</name>
    <dbReference type="NCBI Taxonomy" id="4639"/>
    <lineage>
        <taxon>Eukaryota</taxon>
        <taxon>Viridiplantae</taxon>
        <taxon>Streptophyta</taxon>
        <taxon>Embryophyta</taxon>
        <taxon>Tracheophyta</taxon>
        <taxon>Spermatophyta</taxon>
        <taxon>Magnoliopsida</taxon>
        <taxon>Liliopsida</taxon>
        <taxon>Zingiberales</taxon>
        <taxon>Musaceae</taxon>
        <taxon>Ensete</taxon>
    </lineage>
</organism>
<evidence type="ECO:0000313" key="2">
    <source>
        <dbReference type="Proteomes" id="UP000287651"/>
    </source>
</evidence>
<evidence type="ECO:0000313" key="1">
    <source>
        <dbReference type="EMBL" id="RRT81300.1"/>
    </source>
</evidence>